<dbReference type="Gene3D" id="3.40.140.10">
    <property type="entry name" value="Cytidine Deaminase, domain 2"/>
    <property type="match status" value="1"/>
</dbReference>
<feature type="domain" description="CMP/dCMP-type deaminase" evidence="15">
    <location>
        <begin position="2"/>
        <end position="127"/>
    </location>
</feature>
<evidence type="ECO:0000256" key="9">
    <source>
        <dbReference type="ARBA" id="ARBA00022857"/>
    </source>
</evidence>
<evidence type="ECO:0000256" key="2">
    <source>
        <dbReference type="ARBA" id="ARBA00004882"/>
    </source>
</evidence>
<comment type="pathway">
    <text evidence="3 14">Cofactor biosynthesis; riboflavin biosynthesis; 5-amino-6-(D-ribitylamino)uracil from GTP: step 3/4.</text>
</comment>
<evidence type="ECO:0000256" key="13">
    <source>
        <dbReference type="ARBA" id="ARBA00049886"/>
    </source>
</evidence>
<dbReference type="PROSITE" id="PS00903">
    <property type="entry name" value="CYT_DCMP_DEAMINASES_1"/>
    <property type="match status" value="1"/>
</dbReference>
<keyword evidence="8 14" id="KW-0862">Zinc</keyword>
<evidence type="ECO:0000256" key="7">
    <source>
        <dbReference type="ARBA" id="ARBA00022723"/>
    </source>
</evidence>
<dbReference type="CDD" id="cd01284">
    <property type="entry name" value="Riboflavin_deaminase-reductase"/>
    <property type="match status" value="1"/>
</dbReference>
<dbReference type="PROSITE" id="PS51747">
    <property type="entry name" value="CYT_DCMP_DEAMINASES_2"/>
    <property type="match status" value="1"/>
</dbReference>
<protein>
    <recommendedName>
        <fullName evidence="14">Riboflavin biosynthesis protein RibD</fullName>
    </recommendedName>
    <domain>
        <recommendedName>
            <fullName evidence="14">Diaminohydroxyphosphoribosylaminopyrimidine deaminase</fullName>
            <shortName evidence="14">DRAP deaminase</shortName>
            <ecNumber evidence="14">3.5.4.26</ecNumber>
        </recommendedName>
        <alternativeName>
            <fullName evidence="14">Riboflavin-specific deaminase</fullName>
        </alternativeName>
    </domain>
    <domain>
        <recommendedName>
            <fullName evidence="14">5-amino-6-(5-phosphoribosylamino)uracil reductase</fullName>
            <ecNumber evidence="14">1.1.1.193</ecNumber>
        </recommendedName>
        <alternativeName>
            <fullName evidence="14">HTP reductase</fullName>
        </alternativeName>
    </domain>
</protein>
<evidence type="ECO:0000256" key="10">
    <source>
        <dbReference type="ARBA" id="ARBA00023002"/>
    </source>
</evidence>
<dbReference type="PANTHER" id="PTHR38011:SF7">
    <property type="entry name" value="2,5-DIAMINO-6-RIBOSYLAMINO-4(3H)-PYRIMIDINONE 5'-PHOSPHATE REDUCTASE"/>
    <property type="match status" value="1"/>
</dbReference>
<evidence type="ECO:0000256" key="12">
    <source>
        <dbReference type="ARBA" id="ARBA00049861"/>
    </source>
</evidence>
<keyword evidence="9 14" id="KW-0521">NADP</keyword>
<dbReference type="InterPro" id="IPR002734">
    <property type="entry name" value="RibDG_C"/>
</dbReference>
<evidence type="ECO:0000256" key="14">
    <source>
        <dbReference type="PIRNR" id="PIRNR006769"/>
    </source>
</evidence>
<dbReference type="SUPFAM" id="SSF53597">
    <property type="entry name" value="Dihydrofolate reductase-like"/>
    <property type="match status" value="1"/>
</dbReference>
<keyword evidence="6 14" id="KW-0686">Riboflavin biosynthesis</keyword>
<comment type="catalytic activity">
    <reaction evidence="12 14">
        <text>5-amino-6-(5-phospho-D-ribitylamino)uracil + NADP(+) = 5-amino-6-(5-phospho-D-ribosylamino)uracil + NADPH + H(+)</text>
        <dbReference type="Rhea" id="RHEA:17845"/>
        <dbReference type="ChEBI" id="CHEBI:15378"/>
        <dbReference type="ChEBI" id="CHEBI:57783"/>
        <dbReference type="ChEBI" id="CHEBI:58349"/>
        <dbReference type="ChEBI" id="CHEBI:58421"/>
        <dbReference type="ChEBI" id="CHEBI:58453"/>
        <dbReference type="EC" id="1.1.1.193"/>
    </reaction>
</comment>
<dbReference type="InterPro" id="IPR016193">
    <property type="entry name" value="Cytidine_deaminase-like"/>
</dbReference>
<evidence type="ECO:0000313" key="17">
    <source>
        <dbReference type="Proteomes" id="UP001501736"/>
    </source>
</evidence>
<sequence length="363" mass="38261">MTEHEKHMAAALQAAERGVRGVNPLVGAVLVDDSGAAVAVGHHRGAGHRHAERDALARAAAERPDVDLSTTTLYCTLEPCRHHGRQPPCVEAILAAGVPRVVHGAADPTADAGGGASELAAAGVDVVSGVLAEPCRRLNHRWNLAQQQGRPFVTVHLAQSLDGRIAAADGTSQWITSAASRSHTHRIRERIDAILVGSRTVAVDDPRLTARDESGELLAEQPLRVVMGRRPVPEEARLRRGRPEGEGWLQVPTHDPLEALRRLDSAPHSGRGVRHVLVEGGSRVLSAFFAADLVDEIFAYHAPVLLGEGPSSVGPIGVSSLSEAPRFVPDPAEGGPVTLMGDDVCVHLAPEPSASSMTANRSS</sequence>
<proteinExistence type="inferred from homology"/>
<name>A0ABP6RFC2_9MICC</name>
<dbReference type="EC" id="3.5.4.26" evidence="14"/>
<evidence type="ECO:0000256" key="11">
    <source>
        <dbReference type="ARBA" id="ARBA00023268"/>
    </source>
</evidence>
<dbReference type="InterPro" id="IPR004794">
    <property type="entry name" value="Eubact_RibD"/>
</dbReference>
<evidence type="ECO:0000256" key="4">
    <source>
        <dbReference type="ARBA" id="ARBA00005259"/>
    </source>
</evidence>
<comment type="pathway">
    <text evidence="2 14">Cofactor biosynthesis; riboflavin biosynthesis; 5-amino-6-(D-ribitylamino)uracil from GTP: step 2/4.</text>
</comment>
<evidence type="ECO:0000256" key="5">
    <source>
        <dbReference type="ARBA" id="ARBA00007417"/>
    </source>
</evidence>
<comment type="caution">
    <text evidence="16">The sequence shown here is derived from an EMBL/GenBank/DDBJ whole genome shotgun (WGS) entry which is preliminary data.</text>
</comment>
<evidence type="ECO:0000256" key="1">
    <source>
        <dbReference type="ARBA" id="ARBA00002151"/>
    </source>
</evidence>
<keyword evidence="14" id="KW-0378">Hydrolase</keyword>
<keyword evidence="11" id="KW-0511">Multifunctional enzyme</keyword>
<evidence type="ECO:0000256" key="8">
    <source>
        <dbReference type="ARBA" id="ARBA00022833"/>
    </source>
</evidence>
<dbReference type="EC" id="1.1.1.193" evidence="14"/>
<comment type="cofactor">
    <cofactor evidence="14">
        <name>Zn(2+)</name>
        <dbReference type="ChEBI" id="CHEBI:29105"/>
    </cofactor>
    <text evidence="14">Binds 1 zinc ion.</text>
</comment>
<dbReference type="Proteomes" id="UP001501736">
    <property type="component" value="Unassembled WGS sequence"/>
</dbReference>
<comment type="similarity">
    <text evidence="4 14">In the N-terminal section; belongs to the cytidine and deoxycytidylate deaminase family.</text>
</comment>
<dbReference type="Gene3D" id="3.40.430.10">
    <property type="entry name" value="Dihydrofolate Reductase, subunit A"/>
    <property type="match status" value="1"/>
</dbReference>
<dbReference type="InterPro" id="IPR024072">
    <property type="entry name" value="DHFR-like_dom_sf"/>
</dbReference>
<comment type="function">
    <text evidence="1 14">Converts 2,5-diamino-6-(ribosylamino)-4(3h)-pyrimidinone 5'-phosphate into 5-amino-6-(ribosylamino)-2,4(1h,3h)-pyrimidinedione 5'-phosphate.</text>
</comment>
<dbReference type="InterPro" id="IPR002125">
    <property type="entry name" value="CMP_dCMP_dom"/>
</dbReference>
<dbReference type="PIRSF" id="PIRSF006769">
    <property type="entry name" value="RibD"/>
    <property type="match status" value="1"/>
</dbReference>
<keyword evidence="7 14" id="KW-0479">Metal-binding</keyword>
<organism evidence="16 17">
    <name type="scientific">Nesterenkonia halobia</name>
    <dbReference type="NCBI Taxonomy" id="37922"/>
    <lineage>
        <taxon>Bacteria</taxon>
        <taxon>Bacillati</taxon>
        <taxon>Actinomycetota</taxon>
        <taxon>Actinomycetes</taxon>
        <taxon>Micrococcales</taxon>
        <taxon>Micrococcaceae</taxon>
        <taxon>Nesterenkonia</taxon>
    </lineage>
</organism>
<dbReference type="EMBL" id="BAAAYG010000007">
    <property type="protein sequence ID" value="GAA3285646.1"/>
    <property type="molecule type" value="Genomic_DNA"/>
</dbReference>
<evidence type="ECO:0000313" key="16">
    <source>
        <dbReference type="EMBL" id="GAA3285646.1"/>
    </source>
</evidence>
<gene>
    <name evidence="16" type="primary">ribD</name>
    <name evidence="16" type="ORF">GCM10020260_18520</name>
</gene>
<evidence type="ECO:0000259" key="15">
    <source>
        <dbReference type="PROSITE" id="PS51747"/>
    </source>
</evidence>
<comment type="catalytic activity">
    <reaction evidence="13 14">
        <text>2,5-diamino-6-hydroxy-4-(5-phosphoribosylamino)-pyrimidine + H2O + H(+) = 5-amino-6-(5-phospho-D-ribosylamino)uracil + NH4(+)</text>
        <dbReference type="Rhea" id="RHEA:21868"/>
        <dbReference type="ChEBI" id="CHEBI:15377"/>
        <dbReference type="ChEBI" id="CHEBI:15378"/>
        <dbReference type="ChEBI" id="CHEBI:28938"/>
        <dbReference type="ChEBI" id="CHEBI:58453"/>
        <dbReference type="ChEBI" id="CHEBI:58614"/>
        <dbReference type="EC" id="3.5.4.26"/>
    </reaction>
</comment>
<dbReference type="Pfam" id="PF00383">
    <property type="entry name" value="dCMP_cyt_deam_1"/>
    <property type="match status" value="1"/>
</dbReference>
<evidence type="ECO:0000256" key="3">
    <source>
        <dbReference type="ARBA" id="ARBA00004910"/>
    </source>
</evidence>
<comment type="similarity">
    <text evidence="5 14">In the C-terminal section; belongs to the HTP reductase family.</text>
</comment>
<dbReference type="InterPro" id="IPR050765">
    <property type="entry name" value="Riboflavin_Biosynth_HTPR"/>
</dbReference>
<evidence type="ECO:0000256" key="6">
    <source>
        <dbReference type="ARBA" id="ARBA00022619"/>
    </source>
</evidence>
<keyword evidence="17" id="KW-1185">Reference proteome</keyword>
<accession>A0ABP6RFC2</accession>
<dbReference type="RefSeq" id="WP_344720559.1">
    <property type="nucleotide sequence ID" value="NZ_BAAAYG010000007.1"/>
</dbReference>
<keyword evidence="10 14" id="KW-0560">Oxidoreductase</keyword>
<dbReference type="PANTHER" id="PTHR38011">
    <property type="entry name" value="DIHYDROFOLATE REDUCTASE FAMILY PROTEIN (AFU_ORTHOLOGUE AFUA_8G06820)"/>
    <property type="match status" value="1"/>
</dbReference>
<dbReference type="SUPFAM" id="SSF53927">
    <property type="entry name" value="Cytidine deaminase-like"/>
    <property type="match status" value="1"/>
</dbReference>
<reference evidence="17" key="1">
    <citation type="journal article" date="2019" name="Int. J. Syst. Evol. Microbiol.">
        <title>The Global Catalogue of Microorganisms (GCM) 10K type strain sequencing project: providing services to taxonomists for standard genome sequencing and annotation.</title>
        <authorList>
            <consortium name="The Broad Institute Genomics Platform"/>
            <consortium name="The Broad Institute Genome Sequencing Center for Infectious Disease"/>
            <person name="Wu L."/>
            <person name="Ma J."/>
        </authorList>
    </citation>
    <scope>NUCLEOTIDE SEQUENCE [LARGE SCALE GENOMIC DNA]</scope>
    <source>
        <strain evidence="17">JCM 11483</strain>
    </source>
</reference>
<dbReference type="Pfam" id="PF01872">
    <property type="entry name" value="RibD_C"/>
    <property type="match status" value="1"/>
</dbReference>
<dbReference type="InterPro" id="IPR016192">
    <property type="entry name" value="APOBEC/CMP_deaminase_Zn-bd"/>
</dbReference>
<dbReference type="NCBIfam" id="TIGR00326">
    <property type="entry name" value="eubact_ribD"/>
    <property type="match status" value="1"/>
</dbReference>